<evidence type="ECO:0000313" key="1">
    <source>
        <dbReference type="EMBL" id="EYE89104.1"/>
    </source>
</evidence>
<dbReference type="AlphaFoldDB" id="A0A017RXJ5"/>
<keyword evidence="2" id="KW-1185">Reference proteome</keyword>
<comment type="caution">
    <text evidence="1">The sequence shown here is derived from an EMBL/GenBank/DDBJ whole genome shotgun (WGS) entry which is preliminary data.</text>
</comment>
<accession>A0A017RXJ5</accession>
<reference evidence="1 2" key="1">
    <citation type="journal article" date="2014" name="Genome Announc.">
        <title>Draft Genome Sequence of Fervidicella metallireducens Strain AeBT, an Iron-Reducing Thermoanaerobe from the Great Artesian Basin.</title>
        <authorList>
            <person name="Patel B.K."/>
        </authorList>
    </citation>
    <scope>NUCLEOTIDE SEQUENCE [LARGE SCALE GENOMIC DNA]</scope>
    <source>
        <strain evidence="1 2">AeB</strain>
    </source>
</reference>
<dbReference type="Proteomes" id="UP000019681">
    <property type="component" value="Unassembled WGS sequence"/>
</dbReference>
<proteinExistence type="predicted"/>
<name>A0A017RXJ5_9CLOT</name>
<gene>
    <name evidence="1" type="ORF">Q428_04685</name>
</gene>
<dbReference type="RefSeq" id="WP_035378598.1">
    <property type="nucleotide sequence ID" value="NZ_AZQP01000009.1"/>
</dbReference>
<dbReference type="EMBL" id="AZQP01000009">
    <property type="protein sequence ID" value="EYE89104.1"/>
    <property type="molecule type" value="Genomic_DNA"/>
</dbReference>
<dbReference type="OrthoDB" id="1801331at2"/>
<organism evidence="1 2">
    <name type="scientific">Fervidicella metallireducens AeB</name>
    <dbReference type="NCBI Taxonomy" id="1403537"/>
    <lineage>
        <taxon>Bacteria</taxon>
        <taxon>Bacillati</taxon>
        <taxon>Bacillota</taxon>
        <taxon>Clostridia</taxon>
        <taxon>Eubacteriales</taxon>
        <taxon>Clostridiaceae</taxon>
        <taxon>Fervidicella</taxon>
    </lineage>
</organism>
<evidence type="ECO:0000313" key="2">
    <source>
        <dbReference type="Proteomes" id="UP000019681"/>
    </source>
</evidence>
<protein>
    <submittedName>
        <fullName evidence="1">Uncharacterized protein</fullName>
    </submittedName>
</protein>
<sequence>MLKISRGKQRLLNYLGEPYTVKEIDLENCVYLDLKNGYDVEISGGKTIKSKFDIYVWRTKGGYEIVEKHFDIKPDLEDIKALLDDIRARYSNIN</sequence>
<dbReference type="STRING" id="1403537.Q428_04685"/>